<proteinExistence type="predicted"/>
<organism evidence="3 4">
    <name type="scientific">Cohnella xylanilytica</name>
    <dbReference type="NCBI Taxonomy" id="557555"/>
    <lineage>
        <taxon>Bacteria</taxon>
        <taxon>Bacillati</taxon>
        <taxon>Bacillota</taxon>
        <taxon>Bacilli</taxon>
        <taxon>Bacillales</taxon>
        <taxon>Paenibacillaceae</taxon>
        <taxon>Cohnella</taxon>
    </lineage>
</organism>
<keyword evidence="4" id="KW-1185">Reference proteome</keyword>
<dbReference type="SUPFAM" id="SSF53756">
    <property type="entry name" value="UDP-Glycosyltransferase/glycogen phosphorylase"/>
    <property type="match status" value="1"/>
</dbReference>
<evidence type="ECO:0000313" key="3">
    <source>
        <dbReference type="EMBL" id="MBB6693248.1"/>
    </source>
</evidence>
<protein>
    <submittedName>
        <fullName evidence="3">Glycosyltransferase</fullName>
    </submittedName>
</protein>
<name>A0A841U244_9BACL</name>
<evidence type="ECO:0000256" key="1">
    <source>
        <dbReference type="ARBA" id="ARBA00022679"/>
    </source>
</evidence>
<feature type="domain" description="Glycosyl transferase family 1" evidence="2">
    <location>
        <begin position="163"/>
        <end position="319"/>
    </location>
</feature>
<evidence type="ECO:0000259" key="2">
    <source>
        <dbReference type="Pfam" id="PF00534"/>
    </source>
</evidence>
<keyword evidence="1 3" id="KW-0808">Transferase</keyword>
<dbReference type="PANTHER" id="PTHR46401">
    <property type="entry name" value="GLYCOSYLTRANSFERASE WBBK-RELATED"/>
    <property type="match status" value="1"/>
</dbReference>
<accession>A0A841U244</accession>
<sequence>MRVVMVGNSTLAKAQFGGRELQMIRTMHELENLGLDVQLYNEWETDLKAVDVVHVFGLDPENIRLIRFAKNMGLKIVLSSVFYPLQSPNLWRLVSKFWPSHKLFRNHIVDKREIIKLADIIAPNTTVEKRMLKHIFNVSENDCKIIANGVEERFSNGDARIFRDKYGISNNFMLYVGRIEPRKNTDKLIYAAEELKIPLVIVGSFNHEYADYVKKCKNLASENTRFIESIPHSSAELASAYTASSLFVLPSFYETPGLSALEAAAAGAKVVVTKVGGAEDYFGDFAWYIDPNDEMDIKEKIKRAWESKGNSRLKEHIIKNYNWRKIAQDTKVIYEEVCANIKRAI</sequence>
<dbReference type="Pfam" id="PF00534">
    <property type="entry name" value="Glycos_transf_1"/>
    <property type="match status" value="1"/>
</dbReference>
<dbReference type="EMBL" id="JACJVR010000069">
    <property type="protein sequence ID" value="MBB6693248.1"/>
    <property type="molecule type" value="Genomic_DNA"/>
</dbReference>
<dbReference type="Gene3D" id="3.40.50.2000">
    <property type="entry name" value="Glycogen Phosphorylase B"/>
    <property type="match status" value="2"/>
</dbReference>
<gene>
    <name evidence="3" type="ORF">H7B90_17735</name>
</gene>
<dbReference type="GO" id="GO:0016757">
    <property type="term" value="F:glycosyltransferase activity"/>
    <property type="evidence" value="ECO:0007669"/>
    <property type="project" value="InterPro"/>
</dbReference>
<reference evidence="3 4" key="1">
    <citation type="submission" date="2020-08" db="EMBL/GenBank/DDBJ databases">
        <title>Cohnella phylogeny.</title>
        <authorList>
            <person name="Dunlap C."/>
        </authorList>
    </citation>
    <scope>NUCLEOTIDE SEQUENCE [LARGE SCALE GENOMIC DNA]</scope>
    <source>
        <strain evidence="3 4">DSM 25239</strain>
    </source>
</reference>
<dbReference type="AlphaFoldDB" id="A0A841U244"/>
<dbReference type="InterPro" id="IPR001296">
    <property type="entry name" value="Glyco_trans_1"/>
</dbReference>
<dbReference type="RefSeq" id="WP_185137232.1">
    <property type="nucleotide sequence ID" value="NZ_JACJVR010000069.1"/>
</dbReference>
<dbReference type="GO" id="GO:0009103">
    <property type="term" value="P:lipopolysaccharide biosynthetic process"/>
    <property type="evidence" value="ECO:0007669"/>
    <property type="project" value="TreeGrafter"/>
</dbReference>
<dbReference type="Proteomes" id="UP000553776">
    <property type="component" value="Unassembled WGS sequence"/>
</dbReference>
<dbReference type="PANTHER" id="PTHR46401:SF2">
    <property type="entry name" value="GLYCOSYLTRANSFERASE WBBK-RELATED"/>
    <property type="match status" value="1"/>
</dbReference>
<comment type="caution">
    <text evidence="3">The sequence shown here is derived from an EMBL/GenBank/DDBJ whole genome shotgun (WGS) entry which is preliminary data.</text>
</comment>
<evidence type="ECO:0000313" key="4">
    <source>
        <dbReference type="Proteomes" id="UP000553776"/>
    </source>
</evidence>